<dbReference type="Proteomes" id="UP000305778">
    <property type="component" value="Unassembled WGS sequence"/>
</dbReference>
<dbReference type="InterPro" id="IPR036565">
    <property type="entry name" value="Mur-like_cat_sf"/>
</dbReference>
<keyword evidence="2" id="KW-1185">Reference proteome</keyword>
<sequence length="79" mass="8647">MDHQEFLGDTLASVAWHKAGVIRAGDDVLIGDVRDEARKVITQVLDDCGGVRAQWMRCALTAEAGKTAPEQRKHPHIPS</sequence>
<dbReference type="Gene3D" id="3.40.1190.10">
    <property type="entry name" value="Mur-like, catalytic domain"/>
    <property type="match status" value="1"/>
</dbReference>
<reference evidence="1 2" key="1">
    <citation type="submission" date="2019-04" db="EMBL/GenBank/DDBJ databases">
        <title>Streptomyces oryziradicis sp. nov., a novel actinomycete isolated from rhizosphere soil of rice (Oryza sativa L.).</title>
        <authorList>
            <person name="Li C."/>
        </authorList>
    </citation>
    <scope>NUCLEOTIDE SEQUENCE [LARGE SCALE GENOMIC DNA]</scope>
    <source>
        <strain evidence="1 2">NEAU-C40</strain>
    </source>
</reference>
<accession>A0A4U0RGC2</accession>
<dbReference type="GO" id="GO:0005524">
    <property type="term" value="F:ATP binding"/>
    <property type="evidence" value="ECO:0007669"/>
    <property type="project" value="InterPro"/>
</dbReference>
<evidence type="ECO:0000313" key="1">
    <source>
        <dbReference type="EMBL" id="TJZ94549.1"/>
    </source>
</evidence>
<dbReference type="RefSeq" id="WP_136731400.1">
    <property type="nucleotide sequence ID" value="NZ_SUMC01000214.1"/>
</dbReference>
<proteinExistence type="predicted"/>
<comment type="caution">
    <text evidence="1">The sequence shown here is derived from an EMBL/GenBank/DDBJ whole genome shotgun (WGS) entry which is preliminary data.</text>
</comment>
<evidence type="ECO:0000313" key="2">
    <source>
        <dbReference type="Proteomes" id="UP000305778"/>
    </source>
</evidence>
<gene>
    <name evidence="1" type="ORF">FCI23_53470</name>
</gene>
<name>A0A4U0RGC2_9ACTN</name>
<dbReference type="AlphaFoldDB" id="A0A4U0RGC2"/>
<organism evidence="1 2">
    <name type="scientific">Actinacidiphila oryziradicis</name>
    <dbReference type="NCBI Taxonomy" id="2571141"/>
    <lineage>
        <taxon>Bacteria</taxon>
        <taxon>Bacillati</taxon>
        <taxon>Actinomycetota</taxon>
        <taxon>Actinomycetes</taxon>
        <taxon>Kitasatosporales</taxon>
        <taxon>Streptomycetaceae</taxon>
        <taxon>Actinacidiphila</taxon>
    </lineage>
</organism>
<dbReference type="SUPFAM" id="SSF53623">
    <property type="entry name" value="MurD-like peptide ligases, catalytic domain"/>
    <property type="match status" value="1"/>
</dbReference>
<dbReference type="EMBL" id="SUMC01000214">
    <property type="protein sequence ID" value="TJZ94549.1"/>
    <property type="molecule type" value="Genomic_DNA"/>
</dbReference>
<dbReference type="OrthoDB" id="9809356at2"/>
<protein>
    <submittedName>
        <fullName evidence="1">Uncharacterized protein</fullName>
    </submittedName>
</protein>